<dbReference type="EMBL" id="KN833081">
    <property type="protein sequence ID" value="KIM73468.1"/>
    <property type="molecule type" value="Genomic_DNA"/>
</dbReference>
<evidence type="ECO:0000256" key="5">
    <source>
        <dbReference type="ARBA" id="ARBA00023239"/>
    </source>
</evidence>
<dbReference type="Gene3D" id="1.10.600.10">
    <property type="entry name" value="Farnesyl Diphosphate Synthase"/>
    <property type="match status" value="1"/>
</dbReference>
<reference evidence="7 8" key="1">
    <citation type="submission" date="2014-04" db="EMBL/GenBank/DDBJ databases">
        <authorList>
            <consortium name="DOE Joint Genome Institute"/>
            <person name="Kuo A."/>
            <person name="Tarkka M."/>
            <person name="Buscot F."/>
            <person name="Kohler A."/>
            <person name="Nagy L.G."/>
            <person name="Floudas D."/>
            <person name="Copeland A."/>
            <person name="Barry K.W."/>
            <person name="Cichocki N."/>
            <person name="Veneault-Fourrey C."/>
            <person name="LaButti K."/>
            <person name="Lindquist E.A."/>
            <person name="Lipzen A."/>
            <person name="Lundell T."/>
            <person name="Morin E."/>
            <person name="Murat C."/>
            <person name="Sun H."/>
            <person name="Tunlid A."/>
            <person name="Henrissat B."/>
            <person name="Grigoriev I.V."/>
            <person name="Hibbett D.S."/>
            <person name="Martin F."/>
            <person name="Nordberg H.P."/>
            <person name="Cantor M.N."/>
            <person name="Hua S.X."/>
        </authorList>
    </citation>
    <scope>NUCLEOTIDE SEQUENCE [LARGE SCALE GENOMIC DNA]</scope>
    <source>
        <strain evidence="7 8">F 1598</strain>
    </source>
</reference>
<evidence type="ECO:0000256" key="4">
    <source>
        <dbReference type="ARBA" id="ARBA00022842"/>
    </source>
</evidence>
<dbReference type="GO" id="GO:0010333">
    <property type="term" value="F:terpene synthase activity"/>
    <property type="evidence" value="ECO:0007669"/>
    <property type="project" value="InterPro"/>
</dbReference>
<comment type="similarity">
    <text evidence="2 6">Belongs to the terpene synthase family.</text>
</comment>
<accession>A0A0C3AI29</accession>
<protein>
    <recommendedName>
        <fullName evidence="6">Terpene synthase</fullName>
        <ecNumber evidence="6">4.2.3.-</ecNumber>
    </recommendedName>
</protein>
<dbReference type="EC" id="4.2.3.-" evidence="6"/>
<dbReference type="SFLD" id="SFLDG01020">
    <property type="entry name" value="Terpene_Cyclase_Like_2"/>
    <property type="match status" value="1"/>
</dbReference>
<dbReference type="HOGENOM" id="CLU_042538_2_1_1"/>
<evidence type="ECO:0000313" key="7">
    <source>
        <dbReference type="EMBL" id="KIM73468.1"/>
    </source>
</evidence>
<dbReference type="InParanoid" id="A0A0C3AI29"/>
<evidence type="ECO:0000256" key="2">
    <source>
        <dbReference type="ARBA" id="ARBA00006333"/>
    </source>
</evidence>
<keyword evidence="8" id="KW-1185">Reference proteome</keyword>
<dbReference type="InterPro" id="IPR034686">
    <property type="entry name" value="Terpene_cyclase-like_2"/>
</dbReference>
<dbReference type="PANTHER" id="PTHR35201:SF4">
    <property type="entry name" value="BETA-PINACENE SYNTHASE-RELATED"/>
    <property type="match status" value="1"/>
</dbReference>
<dbReference type="SFLD" id="SFLDS00005">
    <property type="entry name" value="Isoprenoid_Synthase_Type_I"/>
    <property type="match status" value="1"/>
</dbReference>
<evidence type="ECO:0000256" key="6">
    <source>
        <dbReference type="RuleBase" id="RU366034"/>
    </source>
</evidence>
<evidence type="ECO:0000256" key="3">
    <source>
        <dbReference type="ARBA" id="ARBA00022723"/>
    </source>
</evidence>
<organism evidence="7 8">
    <name type="scientific">Piloderma croceum (strain F 1598)</name>
    <dbReference type="NCBI Taxonomy" id="765440"/>
    <lineage>
        <taxon>Eukaryota</taxon>
        <taxon>Fungi</taxon>
        <taxon>Dikarya</taxon>
        <taxon>Basidiomycota</taxon>
        <taxon>Agaricomycotina</taxon>
        <taxon>Agaricomycetes</taxon>
        <taxon>Agaricomycetidae</taxon>
        <taxon>Atheliales</taxon>
        <taxon>Atheliaceae</taxon>
        <taxon>Piloderma</taxon>
    </lineage>
</organism>
<evidence type="ECO:0000256" key="1">
    <source>
        <dbReference type="ARBA" id="ARBA00001946"/>
    </source>
</evidence>
<dbReference type="InterPro" id="IPR008949">
    <property type="entry name" value="Isoprenoid_synthase_dom_sf"/>
</dbReference>
<dbReference type="SUPFAM" id="SSF48576">
    <property type="entry name" value="Terpenoid synthases"/>
    <property type="match status" value="1"/>
</dbReference>
<evidence type="ECO:0000313" key="8">
    <source>
        <dbReference type="Proteomes" id="UP000054166"/>
    </source>
</evidence>
<dbReference type="Pfam" id="PF19086">
    <property type="entry name" value="Terpene_syn_C_2"/>
    <property type="match status" value="1"/>
</dbReference>
<dbReference type="Proteomes" id="UP000054166">
    <property type="component" value="Unassembled WGS sequence"/>
</dbReference>
<keyword evidence="4 6" id="KW-0460">Magnesium</keyword>
<reference evidence="8" key="2">
    <citation type="submission" date="2015-01" db="EMBL/GenBank/DDBJ databases">
        <title>Evolutionary Origins and Diversification of the Mycorrhizal Mutualists.</title>
        <authorList>
            <consortium name="DOE Joint Genome Institute"/>
            <consortium name="Mycorrhizal Genomics Consortium"/>
            <person name="Kohler A."/>
            <person name="Kuo A."/>
            <person name="Nagy L.G."/>
            <person name="Floudas D."/>
            <person name="Copeland A."/>
            <person name="Barry K.W."/>
            <person name="Cichocki N."/>
            <person name="Veneault-Fourrey C."/>
            <person name="LaButti K."/>
            <person name="Lindquist E.A."/>
            <person name="Lipzen A."/>
            <person name="Lundell T."/>
            <person name="Morin E."/>
            <person name="Murat C."/>
            <person name="Riley R."/>
            <person name="Ohm R."/>
            <person name="Sun H."/>
            <person name="Tunlid A."/>
            <person name="Henrissat B."/>
            <person name="Grigoriev I.V."/>
            <person name="Hibbett D.S."/>
            <person name="Martin F."/>
        </authorList>
    </citation>
    <scope>NUCLEOTIDE SEQUENCE [LARGE SCALE GENOMIC DNA]</scope>
    <source>
        <strain evidence="8">F 1598</strain>
    </source>
</reference>
<dbReference type="GO" id="GO:0046872">
    <property type="term" value="F:metal ion binding"/>
    <property type="evidence" value="ECO:0007669"/>
    <property type="project" value="UniProtKB-KW"/>
</dbReference>
<name>A0A0C3AI29_PILCF</name>
<dbReference type="AlphaFoldDB" id="A0A0C3AI29"/>
<gene>
    <name evidence="7" type="ORF">PILCRDRAFT_81088</name>
</gene>
<dbReference type="GO" id="GO:0008299">
    <property type="term" value="P:isoprenoid biosynthetic process"/>
    <property type="evidence" value="ECO:0007669"/>
    <property type="project" value="UniProtKB-ARBA"/>
</dbReference>
<sequence>MPSQSLTIRLPKFEETFSVFPDNGLNPHYANSRAESRAWINQYHHAVCGPNMRTFMDKCNFELAGALFYPYANEAGLRATMDLANLLWLYDELTDTKTEAEAVNAAQIVTCALREPDFDNGTWICSMIKDFNQRHISKAGPNTAYRFIYNFCNYVEAVGTEAGLRAKNEILDITTYISFRRETSALRLTFDLVQYCLGIDLPQYVHDDPVFASGYNAAMDLVCWTNDLFSYNREQAKGHAGANVVTVIMKSKGVDIQSAVDFVGGYCEALTSQLVEARRILLFRSHRVYSKDAVRILEAFGDFVRGNDQWSFASERYFGQKNKVVKETRIVEIMTPFSDLIAINE</sequence>
<proteinExistence type="inferred from homology"/>
<keyword evidence="3 6" id="KW-0479">Metal-binding</keyword>
<dbReference type="OrthoDB" id="2861623at2759"/>
<keyword evidence="5 6" id="KW-0456">Lyase</keyword>
<comment type="cofactor">
    <cofactor evidence="1 6">
        <name>Mg(2+)</name>
        <dbReference type="ChEBI" id="CHEBI:18420"/>
    </cofactor>
</comment>
<dbReference type="PANTHER" id="PTHR35201">
    <property type="entry name" value="TERPENE SYNTHASE"/>
    <property type="match status" value="1"/>
</dbReference>